<dbReference type="Gene3D" id="2.20.200.10">
    <property type="entry name" value="Outer membrane efflux proteins (OEP)"/>
    <property type="match status" value="1"/>
</dbReference>
<gene>
    <name evidence="4" type="ORF">SPHINGO391_490033</name>
</gene>
<dbReference type="Pfam" id="PF02321">
    <property type="entry name" value="OEP"/>
    <property type="match status" value="2"/>
</dbReference>
<comment type="similarity">
    <text evidence="1 2">Belongs to the outer membrane factor (OMF) (TC 1.B.17) family.</text>
</comment>
<keyword evidence="2" id="KW-0564">Palmitate</keyword>
<keyword evidence="2" id="KW-1134">Transmembrane beta strand</keyword>
<keyword evidence="2" id="KW-0449">Lipoprotein</keyword>
<proteinExistence type="inferred from homology"/>
<keyword evidence="2" id="KW-0472">Membrane</keyword>
<dbReference type="Gene3D" id="1.20.1600.10">
    <property type="entry name" value="Outer membrane efflux proteins (OEP)"/>
    <property type="match status" value="1"/>
</dbReference>
<dbReference type="InterPro" id="IPR010131">
    <property type="entry name" value="MdtP/NodT-like"/>
</dbReference>
<evidence type="ECO:0000313" key="5">
    <source>
        <dbReference type="Proteomes" id="UP000326857"/>
    </source>
</evidence>
<reference evidence="4 5" key="1">
    <citation type="submission" date="2019-09" db="EMBL/GenBank/DDBJ databases">
        <authorList>
            <person name="Dittami M. S."/>
        </authorList>
    </citation>
    <scope>NUCLEOTIDE SEQUENCE [LARGE SCALE GENOMIC DNA]</scope>
    <source>
        <strain evidence="4">SPHINGO391</strain>
    </source>
</reference>
<feature type="region of interest" description="Disordered" evidence="3">
    <location>
        <begin position="1"/>
        <end position="43"/>
    </location>
</feature>
<evidence type="ECO:0000256" key="3">
    <source>
        <dbReference type="SAM" id="MobiDB-lite"/>
    </source>
</evidence>
<comment type="subcellular location">
    <subcellularLocation>
        <location evidence="2">Cell membrane</location>
        <topology evidence="2">Lipid-anchor</topology>
    </subcellularLocation>
</comment>
<dbReference type="NCBIfam" id="TIGR01845">
    <property type="entry name" value="outer_NodT"/>
    <property type="match status" value="1"/>
</dbReference>
<dbReference type="PANTHER" id="PTHR30203">
    <property type="entry name" value="OUTER MEMBRANE CATION EFFLUX PROTEIN"/>
    <property type="match status" value="1"/>
</dbReference>
<dbReference type="RefSeq" id="WP_234422766.1">
    <property type="nucleotide sequence ID" value="NZ_LR701528.1"/>
</dbReference>
<evidence type="ECO:0000256" key="1">
    <source>
        <dbReference type="ARBA" id="ARBA00007613"/>
    </source>
</evidence>
<dbReference type="GO" id="GO:0005886">
    <property type="term" value="C:plasma membrane"/>
    <property type="evidence" value="ECO:0007669"/>
    <property type="project" value="UniProtKB-SubCell"/>
</dbReference>
<dbReference type="SUPFAM" id="SSF56954">
    <property type="entry name" value="Outer membrane efflux proteins (OEP)"/>
    <property type="match status" value="1"/>
</dbReference>
<dbReference type="PANTHER" id="PTHR30203:SF21">
    <property type="entry name" value="OUTER MEMBRANE COMPONENT OF MULTIDRUG EFFLUX PUMP-RELATED"/>
    <property type="match status" value="1"/>
</dbReference>
<dbReference type="GO" id="GO:0015562">
    <property type="term" value="F:efflux transmembrane transporter activity"/>
    <property type="evidence" value="ECO:0007669"/>
    <property type="project" value="InterPro"/>
</dbReference>
<name>A0A5E8A3V3_9SPHN</name>
<dbReference type="Proteomes" id="UP000326857">
    <property type="component" value="Unassembled WGS sequence"/>
</dbReference>
<sequence length="515" mass="53772">MMRTRSASPLLVRHPDESQDPGLRATPFAALDPDFRQDDGGGGVAPALKRRGIAANILALGLAACTTAGPNYARPDTAVVNRPAAQGKFDSGTEKVFVDTPLPDHWWQLYGDPRLDGFVTEALAANTDLHAADANLRRADAVVAEVAAGRTLSTVLGGGTSLDRPYTSGGNLPGTLDYNLGITLAYPLDLSGRIRRGIEAAQGDAEAVAAARDTVRVTVAAETARSYAAACTANMVLAANNRVLALQRQTLGVTQRLQRGGRGTAFDVTRARTAVDQSEALIPAQIATRTAALYRLATLMGRTPADYPKDVATCARPPALTRPLPIGDGSALIRRRPDIRGAERTLAAATARIGVATANLYPQVSLGGSAGFTGPVSSLGSGNAFHVGLGPLISWSFPNRPIVRAQIAQAGASADQALAQFDSTTLEALRQTETALSAYAREGDRNAALRRAQSSAARAADQAGTLYRFGRTDFLSLLTAQAALTTAQANLAASDALLVDRQVDVFKALGGGWQA</sequence>
<protein>
    <submittedName>
        <fullName evidence="4">RND transporter</fullName>
    </submittedName>
</protein>
<evidence type="ECO:0000313" key="4">
    <source>
        <dbReference type="EMBL" id="VVT25666.1"/>
    </source>
</evidence>
<accession>A0A5E8A3V3</accession>
<dbReference type="EMBL" id="CABVLI010000044">
    <property type="protein sequence ID" value="VVT25666.1"/>
    <property type="molecule type" value="Genomic_DNA"/>
</dbReference>
<evidence type="ECO:0000256" key="2">
    <source>
        <dbReference type="RuleBase" id="RU362097"/>
    </source>
</evidence>
<dbReference type="AlphaFoldDB" id="A0A5E8A3V3"/>
<dbReference type="InterPro" id="IPR003423">
    <property type="entry name" value="OMP_efflux"/>
</dbReference>
<keyword evidence="2" id="KW-0812">Transmembrane</keyword>
<organism evidence="4 5">
    <name type="scientific">Sphingomonas aurantiaca</name>
    <dbReference type="NCBI Taxonomy" id="185949"/>
    <lineage>
        <taxon>Bacteria</taxon>
        <taxon>Pseudomonadati</taxon>
        <taxon>Pseudomonadota</taxon>
        <taxon>Alphaproteobacteria</taxon>
        <taxon>Sphingomonadales</taxon>
        <taxon>Sphingomonadaceae</taxon>
        <taxon>Sphingomonas</taxon>
    </lineage>
</organism>